<dbReference type="AlphaFoldDB" id="A0A644WAD3"/>
<organism evidence="1">
    <name type="scientific">bioreactor metagenome</name>
    <dbReference type="NCBI Taxonomy" id="1076179"/>
    <lineage>
        <taxon>unclassified sequences</taxon>
        <taxon>metagenomes</taxon>
        <taxon>ecological metagenomes</taxon>
    </lineage>
</organism>
<dbReference type="EMBL" id="VSSQ01000732">
    <property type="protein sequence ID" value="MPM00478.1"/>
    <property type="molecule type" value="Genomic_DNA"/>
</dbReference>
<evidence type="ECO:0000313" key="1">
    <source>
        <dbReference type="EMBL" id="MPM00478.1"/>
    </source>
</evidence>
<accession>A0A644WAD3</accession>
<reference evidence="1" key="1">
    <citation type="submission" date="2019-08" db="EMBL/GenBank/DDBJ databases">
        <authorList>
            <person name="Kucharzyk K."/>
            <person name="Murdoch R.W."/>
            <person name="Higgins S."/>
            <person name="Loffler F."/>
        </authorList>
    </citation>
    <scope>NUCLEOTIDE SEQUENCE</scope>
</reference>
<sequence length="83" mass="9375">MPADPILEAVAGMVTEDTPEWQDSATELMPRQCDAYSALDIQPNALTRRLNVYGDRLKAEYGFAYRNVRKGNLPYHSPVGYVR</sequence>
<comment type="caution">
    <text evidence="1">The sequence shown here is derived from an EMBL/GenBank/DDBJ whole genome shotgun (WGS) entry which is preliminary data.</text>
</comment>
<protein>
    <submittedName>
        <fullName evidence="1">Uncharacterized protein</fullName>
    </submittedName>
</protein>
<gene>
    <name evidence="1" type="ORF">SDC9_46704</name>
</gene>
<proteinExistence type="predicted"/>
<name>A0A644WAD3_9ZZZZ</name>